<sequence length="269" mass="31130">MITGMTYKTPCFRFMHLPVELRLMVYESLSVHVTHHRFEQEASTPNKPVYHMIDTTQYSSCLLVWKTLEGASLLATCRQINKEASAIIQQKLNEIKSEPIRIIVTPSALQSHLLAREIIPHISHTIPYSTDRDLRKLLRVMKWSRIDSEQMGLAAMNESECHFHIAISWNAQELAMTTTERLSHIKDIVALFYLHHYMHSDLDHTPQRPTRILIQLALIPPEDKGMHNLLYAYQMAEAGFYEWVLNCATKVRLGHAIDEEAWKDSWAQG</sequence>
<evidence type="ECO:0000313" key="2">
    <source>
        <dbReference type="Proteomes" id="UP000663193"/>
    </source>
</evidence>
<evidence type="ECO:0008006" key="3">
    <source>
        <dbReference type="Google" id="ProtNLM"/>
    </source>
</evidence>
<gene>
    <name evidence="1" type="ORF">JI435_024220</name>
</gene>
<dbReference type="EMBL" id="CP069024">
    <property type="protein sequence ID" value="QRC92285.1"/>
    <property type="molecule type" value="Genomic_DNA"/>
</dbReference>
<accession>A0A7U2EWD9</accession>
<dbReference type="VEuPathDB" id="FungiDB:JI435_024220"/>
<dbReference type="Proteomes" id="UP000663193">
    <property type="component" value="Chromosome 2"/>
</dbReference>
<reference evidence="2" key="1">
    <citation type="journal article" date="2021" name="BMC Genomics">
        <title>Chromosome-level genome assembly and manually-curated proteome of model necrotroph Parastagonospora nodorum Sn15 reveals a genome-wide trove of candidate effector homologs, and redundancy of virulence-related functions within an accessory chromosome.</title>
        <authorList>
            <person name="Bertazzoni S."/>
            <person name="Jones D.A.B."/>
            <person name="Phan H.T."/>
            <person name="Tan K.-C."/>
            <person name="Hane J.K."/>
        </authorList>
    </citation>
    <scope>NUCLEOTIDE SEQUENCE [LARGE SCALE GENOMIC DNA]</scope>
    <source>
        <strain evidence="2">SN15 / ATCC MYA-4574 / FGSC 10173)</strain>
    </source>
</reference>
<dbReference type="AlphaFoldDB" id="A0A7U2EWD9"/>
<evidence type="ECO:0000313" key="1">
    <source>
        <dbReference type="EMBL" id="QRC92285.1"/>
    </source>
</evidence>
<dbReference type="OrthoDB" id="5314997at2759"/>
<organism evidence="1 2">
    <name type="scientific">Phaeosphaeria nodorum (strain SN15 / ATCC MYA-4574 / FGSC 10173)</name>
    <name type="common">Glume blotch fungus</name>
    <name type="synonym">Parastagonospora nodorum</name>
    <dbReference type="NCBI Taxonomy" id="321614"/>
    <lineage>
        <taxon>Eukaryota</taxon>
        <taxon>Fungi</taxon>
        <taxon>Dikarya</taxon>
        <taxon>Ascomycota</taxon>
        <taxon>Pezizomycotina</taxon>
        <taxon>Dothideomycetes</taxon>
        <taxon>Pleosporomycetidae</taxon>
        <taxon>Pleosporales</taxon>
        <taxon>Pleosporineae</taxon>
        <taxon>Phaeosphaeriaceae</taxon>
        <taxon>Parastagonospora</taxon>
    </lineage>
</organism>
<name>A0A7U2EWD9_PHANO</name>
<protein>
    <recommendedName>
        <fullName evidence="3">F-box domain-containing protein</fullName>
    </recommendedName>
</protein>
<keyword evidence="2" id="KW-1185">Reference proteome</keyword>
<proteinExistence type="predicted"/>